<reference evidence="1" key="1">
    <citation type="journal article" date="2020" name="Stud. Mycol.">
        <title>101 Dothideomycetes genomes: a test case for predicting lifestyles and emergence of pathogens.</title>
        <authorList>
            <person name="Haridas S."/>
            <person name="Albert R."/>
            <person name="Binder M."/>
            <person name="Bloem J."/>
            <person name="Labutti K."/>
            <person name="Salamov A."/>
            <person name="Andreopoulos B."/>
            <person name="Baker S."/>
            <person name="Barry K."/>
            <person name="Bills G."/>
            <person name="Bluhm B."/>
            <person name="Cannon C."/>
            <person name="Castanera R."/>
            <person name="Culley D."/>
            <person name="Daum C."/>
            <person name="Ezra D."/>
            <person name="Gonzalez J."/>
            <person name="Henrissat B."/>
            <person name="Kuo A."/>
            <person name="Liang C."/>
            <person name="Lipzen A."/>
            <person name="Lutzoni F."/>
            <person name="Magnuson J."/>
            <person name="Mondo S."/>
            <person name="Nolan M."/>
            <person name="Ohm R."/>
            <person name="Pangilinan J."/>
            <person name="Park H.-J."/>
            <person name="Ramirez L."/>
            <person name="Alfaro M."/>
            <person name="Sun H."/>
            <person name="Tritt A."/>
            <person name="Yoshinaga Y."/>
            <person name="Zwiers L.-H."/>
            <person name="Turgeon B."/>
            <person name="Goodwin S."/>
            <person name="Spatafora J."/>
            <person name="Crous P."/>
            <person name="Grigoriev I."/>
        </authorList>
    </citation>
    <scope>NUCLEOTIDE SEQUENCE</scope>
    <source>
        <strain evidence="1">CBS 101060</strain>
    </source>
</reference>
<name>A0A9P4VNM0_9PEZI</name>
<sequence length="153" mass="17824">MEWTIFISLLCYQGKFGIDSPMTFKKSGWIIQFHRGVPHTMYTFHKAQVFCSKQLNSFMLTWYGHATLPLTRSLISRIFEHKALHCVTVYFSIQTRARYEIACYLPSRIQATTIEEASGYLLYRRLDAEFSFWVYLVMSRTLDALLITATPAA</sequence>
<keyword evidence="2" id="KW-1185">Reference proteome</keyword>
<dbReference type="Proteomes" id="UP000799429">
    <property type="component" value="Unassembled WGS sequence"/>
</dbReference>
<dbReference type="AlphaFoldDB" id="A0A9P4VNM0"/>
<dbReference type="EMBL" id="MU006098">
    <property type="protein sequence ID" value="KAF2837868.1"/>
    <property type="molecule type" value="Genomic_DNA"/>
</dbReference>
<gene>
    <name evidence="1" type="ORF">M501DRAFT_143667</name>
</gene>
<protein>
    <submittedName>
        <fullName evidence="1">Uncharacterized protein</fullName>
    </submittedName>
</protein>
<evidence type="ECO:0000313" key="1">
    <source>
        <dbReference type="EMBL" id="KAF2837868.1"/>
    </source>
</evidence>
<accession>A0A9P4VNM0</accession>
<organism evidence="1 2">
    <name type="scientific">Patellaria atrata CBS 101060</name>
    <dbReference type="NCBI Taxonomy" id="1346257"/>
    <lineage>
        <taxon>Eukaryota</taxon>
        <taxon>Fungi</taxon>
        <taxon>Dikarya</taxon>
        <taxon>Ascomycota</taxon>
        <taxon>Pezizomycotina</taxon>
        <taxon>Dothideomycetes</taxon>
        <taxon>Dothideomycetes incertae sedis</taxon>
        <taxon>Patellariales</taxon>
        <taxon>Patellariaceae</taxon>
        <taxon>Patellaria</taxon>
    </lineage>
</organism>
<proteinExistence type="predicted"/>
<evidence type="ECO:0000313" key="2">
    <source>
        <dbReference type="Proteomes" id="UP000799429"/>
    </source>
</evidence>
<comment type="caution">
    <text evidence="1">The sequence shown here is derived from an EMBL/GenBank/DDBJ whole genome shotgun (WGS) entry which is preliminary data.</text>
</comment>